<evidence type="ECO:0000256" key="11">
    <source>
        <dbReference type="ARBA" id="ARBA00044501"/>
    </source>
</evidence>
<evidence type="ECO:0000256" key="7">
    <source>
        <dbReference type="ARBA" id="ARBA00023002"/>
    </source>
</evidence>
<evidence type="ECO:0000256" key="9">
    <source>
        <dbReference type="ARBA" id="ARBA00023133"/>
    </source>
</evidence>
<keyword evidence="7 13" id="KW-0560">Oxidoreductase</keyword>
<keyword evidence="10 13" id="KW-0472">Membrane</keyword>
<evidence type="ECO:0000313" key="14">
    <source>
        <dbReference type="EMBL" id="MER5171473.1"/>
    </source>
</evidence>
<evidence type="ECO:0000256" key="4">
    <source>
        <dbReference type="ARBA" id="ARBA00022692"/>
    </source>
</evidence>
<evidence type="ECO:0000313" key="15">
    <source>
        <dbReference type="Proteomes" id="UP001438953"/>
    </source>
</evidence>
<dbReference type="Proteomes" id="UP001438953">
    <property type="component" value="Unassembled WGS sequence"/>
</dbReference>
<proteinExistence type="inferred from homology"/>
<comment type="cofactor">
    <cofactor evidence="1 13">
        <name>heme b</name>
        <dbReference type="ChEBI" id="CHEBI:60344"/>
    </cofactor>
</comment>
<organism evidence="14 15">
    <name type="scientific">Thioclava kandeliae</name>
    <dbReference type="NCBI Taxonomy" id="3070818"/>
    <lineage>
        <taxon>Bacteria</taxon>
        <taxon>Pseudomonadati</taxon>
        <taxon>Pseudomonadota</taxon>
        <taxon>Alphaproteobacteria</taxon>
        <taxon>Rhodobacterales</taxon>
        <taxon>Paracoccaceae</taxon>
        <taxon>Thioclava</taxon>
    </lineage>
</organism>
<comment type="caution">
    <text evidence="14">The sequence shown here is derived from an EMBL/GenBank/DDBJ whole genome shotgun (WGS) entry which is preliminary data.</text>
</comment>
<keyword evidence="9 13" id="KW-0350">Heme biosynthesis</keyword>
<comment type="similarity">
    <text evidence="13">Belongs to the COX15/CtaA family. Type 2 subfamily.</text>
</comment>
<comment type="subcellular location">
    <subcellularLocation>
        <location evidence="13">Cell membrane</location>
        <topology evidence="13">Multi-pass membrane protein</topology>
    </subcellularLocation>
    <subcellularLocation>
        <location evidence="2">Membrane</location>
        <topology evidence="2">Multi-pass membrane protein</topology>
    </subcellularLocation>
</comment>
<dbReference type="Pfam" id="PF02628">
    <property type="entry name" value="COX15-CtaA"/>
    <property type="match status" value="1"/>
</dbReference>
<reference evidence="14 15" key="1">
    <citation type="submission" date="2024-01" db="EMBL/GenBank/DDBJ databases">
        <authorList>
            <person name="Deng Y."/>
            <person name="Su J."/>
        </authorList>
    </citation>
    <scope>NUCLEOTIDE SEQUENCE [LARGE SCALE GENOMIC DNA]</scope>
    <source>
        <strain evidence="14 15">CPCC 100088</strain>
    </source>
</reference>
<comment type="function">
    <text evidence="13">Catalyzes the conversion of heme O to heme A by two successive hydroxylations of the methyl group at C8. The first hydroxylation forms heme I, the second hydroxylation results in an unstable dihydroxymethyl group, which spontaneously dehydrates, resulting in the formyl group of heme A.</text>
</comment>
<feature type="transmembrane region" description="Helical" evidence="13">
    <location>
        <begin position="349"/>
        <end position="367"/>
    </location>
</feature>
<dbReference type="HAMAP" id="MF_01665">
    <property type="entry name" value="HemeA_synth_type2"/>
    <property type="match status" value="1"/>
</dbReference>
<name>A0ABV1SEZ6_9RHOB</name>
<comment type="subunit">
    <text evidence="13">Interacts with CtaB.</text>
</comment>
<evidence type="ECO:0000256" key="10">
    <source>
        <dbReference type="ARBA" id="ARBA00023136"/>
    </source>
</evidence>
<evidence type="ECO:0000256" key="13">
    <source>
        <dbReference type="HAMAP-Rule" id="MF_01665"/>
    </source>
</evidence>
<feature type="transmembrane region" description="Helical" evidence="13">
    <location>
        <begin position="319"/>
        <end position="343"/>
    </location>
</feature>
<feature type="transmembrane region" description="Helical" evidence="13">
    <location>
        <begin position="152"/>
        <end position="170"/>
    </location>
</feature>
<feature type="binding site" description="axial binding residue" evidence="13">
    <location>
        <position position="351"/>
    </location>
    <ligand>
        <name>heme</name>
        <dbReference type="ChEBI" id="CHEBI:30413"/>
    </ligand>
    <ligandPart>
        <name>Fe</name>
        <dbReference type="ChEBI" id="CHEBI:18248"/>
    </ligandPart>
</feature>
<dbReference type="InterPro" id="IPR023754">
    <property type="entry name" value="HemeA_Synthase_type2"/>
</dbReference>
<dbReference type="InterPro" id="IPR054616">
    <property type="entry name" value="HemA_synt_rhodobact"/>
</dbReference>
<keyword evidence="6 13" id="KW-1133">Transmembrane helix</keyword>
<keyword evidence="4 13" id="KW-0812">Transmembrane</keyword>
<feature type="transmembrane region" description="Helical" evidence="13">
    <location>
        <begin position="36"/>
        <end position="57"/>
    </location>
</feature>
<feature type="transmembrane region" description="Helical" evidence="13">
    <location>
        <begin position="182"/>
        <end position="205"/>
    </location>
</feature>
<keyword evidence="15" id="KW-1185">Reference proteome</keyword>
<keyword evidence="3 13" id="KW-1003">Cell membrane</keyword>
<evidence type="ECO:0000256" key="5">
    <source>
        <dbReference type="ARBA" id="ARBA00022723"/>
    </source>
</evidence>
<evidence type="ECO:0000256" key="6">
    <source>
        <dbReference type="ARBA" id="ARBA00022989"/>
    </source>
</evidence>
<feature type="transmembrane region" description="Helical" evidence="13">
    <location>
        <begin position="289"/>
        <end position="307"/>
    </location>
</feature>
<evidence type="ECO:0000256" key="1">
    <source>
        <dbReference type="ARBA" id="ARBA00001970"/>
    </source>
</evidence>
<feature type="transmembrane region" description="Helical" evidence="13">
    <location>
        <begin position="123"/>
        <end position="140"/>
    </location>
</feature>
<evidence type="ECO:0000256" key="12">
    <source>
        <dbReference type="ARBA" id="ARBA00048044"/>
    </source>
</evidence>
<dbReference type="PANTHER" id="PTHR23289">
    <property type="entry name" value="CYTOCHROME C OXIDASE ASSEMBLY PROTEIN COX15"/>
    <property type="match status" value="1"/>
</dbReference>
<reference evidence="14 15" key="2">
    <citation type="submission" date="2024-06" db="EMBL/GenBank/DDBJ databases">
        <title>Thioclava kandeliae sp. nov. from a rhizosphere soil sample of Kandelia candel in a mangrove.</title>
        <authorList>
            <person name="Mu T."/>
        </authorList>
    </citation>
    <scope>NUCLEOTIDE SEQUENCE [LARGE SCALE GENOMIC DNA]</scope>
    <source>
        <strain evidence="14 15">CPCC 100088</strain>
    </source>
</reference>
<evidence type="ECO:0000256" key="8">
    <source>
        <dbReference type="ARBA" id="ARBA00023004"/>
    </source>
</evidence>
<accession>A0ABV1SEZ6</accession>
<feature type="transmembrane region" description="Helical" evidence="13">
    <location>
        <begin position="225"/>
        <end position="249"/>
    </location>
</feature>
<keyword evidence="5 13" id="KW-0479">Metal-binding</keyword>
<dbReference type="EC" id="1.17.99.9" evidence="13"/>
<feature type="binding site" description="axial binding residue" evidence="13">
    <location>
        <position position="291"/>
    </location>
    <ligand>
        <name>heme</name>
        <dbReference type="ChEBI" id="CHEBI:30413"/>
    </ligand>
    <ligandPart>
        <name>Fe</name>
        <dbReference type="ChEBI" id="CHEBI:18248"/>
    </ligandPart>
</feature>
<sequence length="380" mass="42315">MSQKRSIFEDVADATQTRAEPKGGMIDRQPKGARKWIRAWLIVIFALVVCMIALGGATRLTDSGLSITEWKPISGALPPMNETQWQAEFDNYKQIPQYELVNPNMTLEGFKGIFWWEWAHRNLGRLIGMVWALGFFGFLVAGRIPKGWVPKLLGLGALGGLQGAIGWWMVHSGLSGQMVAVASYRLATHLGIAFIILGTIAWFCLQLSRREGELLQARRMGERKLFGMGTGVMHLAFLQILLGALVAGIDAGRGYIDWPWMNGQFFPSDALNYHPLWKNFFENPGMVQFVHRMVAYLLFVFGLVTVLKARKSAHPNTRGAFMAMGAMLVLQVILGIVTVMHAAPMPLGLAHQFGAVILWVLIIRARFHARYPVVQSVRGA</sequence>
<dbReference type="GO" id="GO:0120547">
    <property type="term" value="F:heme A synthase activity"/>
    <property type="evidence" value="ECO:0007669"/>
    <property type="project" value="UniProtKB-EC"/>
</dbReference>
<gene>
    <name evidence="13 14" type="primary">ctaA</name>
    <name evidence="14" type="ORF">VSX56_06750</name>
</gene>
<protein>
    <recommendedName>
        <fullName evidence="13">Heme A synthase</fullName>
        <shortName evidence="13">HAS</shortName>
        <ecNumber evidence="13">1.17.99.9</ecNumber>
    </recommendedName>
    <alternativeName>
        <fullName evidence="13">Cytochrome aa3-controlling protein</fullName>
    </alternativeName>
</protein>
<dbReference type="PANTHER" id="PTHR23289:SF2">
    <property type="entry name" value="CYTOCHROME C OXIDASE ASSEMBLY PROTEIN COX15 HOMOLOG"/>
    <property type="match status" value="1"/>
</dbReference>
<evidence type="ECO:0000256" key="3">
    <source>
        <dbReference type="ARBA" id="ARBA00022475"/>
    </source>
</evidence>
<dbReference type="EMBL" id="JAYWLC010000004">
    <property type="protein sequence ID" value="MER5171473.1"/>
    <property type="molecule type" value="Genomic_DNA"/>
</dbReference>
<comment type="pathway">
    <text evidence="11 13">Porphyrin-containing compound metabolism; heme A biosynthesis; heme A from heme O: step 1/1.</text>
</comment>
<comment type="catalytic activity">
    <reaction evidence="12">
        <text>Fe(II)-heme o + 2 A + H2O = Fe(II)-heme a + 2 AH2</text>
        <dbReference type="Rhea" id="RHEA:63388"/>
        <dbReference type="ChEBI" id="CHEBI:13193"/>
        <dbReference type="ChEBI" id="CHEBI:15377"/>
        <dbReference type="ChEBI" id="CHEBI:17499"/>
        <dbReference type="ChEBI" id="CHEBI:60530"/>
        <dbReference type="ChEBI" id="CHEBI:61715"/>
        <dbReference type="EC" id="1.17.99.9"/>
    </reaction>
    <physiologicalReaction direction="left-to-right" evidence="12">
        <dbReference type="Rhea" id="RHEA:63389"/>
    </physiologicalReaction>
</comment>
<evidence type="ECO:0000256" key="2">
    <source>
        <dbReference type="ARBA" id="ARBA00004141"/>
    </source>
</evidence>
<dbReference type="InterPro" id="IPR003780">
    <property type="entry name" value="COX15/CtaA_fam"/>
</dbReference>
<dbReference type="RefSeq" id="WP_339112669.1">
    <property type="nucleotide sequence ID" value="NZ_JAYWLC010000004.1"/>
</dbReference>
<dbReference type="NCBIfam" id="NF045570">
    <property type="entry name" value="HemSynCtaAAlphapr"/>
    <property type="match status" value="1"/>
</dbReference>
<keyword evidence="8 13" id="KW-0408">Iron</keyword>